<organism evidence="1 2">
    <name type="scientific">Oleomonas cavernae</name>
    <dbReference type="NCBI Taxonomy" id="2320859"/>
    <lineage>
        <taxon>Bacteria</taxon>
        <taxon>Pseudomonadati</taxon>
        <taxon>Pseudomonadota</taxon>
        <taxon>Alphaproteobacteria</taxon>
        <taxon>Acetobacterales</taxon>
        <taxon>Acetobacteraceae</taxon>
        <taxon>Oleomonas</taxon>
    </lineage>
</organism>
<proteinExistence type="predicted"/>
<dbReference type="InterPro" id="IPR016035">
    <property type="entry name" value="Acyl_Trfase/lysoPLipase"/>
</dbReference>
<dbReference type="OrthoDB" id="9778690at2"/>
<dbReference type="InterPro" id="IPR001227">
    <property type="entry name" value="Ac_transferase_dom_sf"/>
</dbReference>
<dbReference type="AlphaFoldDB" id="A0A418VTG9"/>
<evidence type="ECO:0000313" key="2">
    <source>
        <dbReference type="Proteomes" id="UP000284605"/>
    </source>
</evidence>
<dbReference type="GO" id="GO:0016740">
    <property type="term" value="F:transferase activity"/>
    <property type="evidence" value="ECO:0007669"/>
    <property type="project" value="InterPro"/>
</dbReference>
<protein>
    <recommendedName>
        <fullName evidence="3">Acyltransferase domain-containing protein</fullName>
    </recommendedName>
</protein>
<dbReference type="RefSeq" id="WP_119782900.1">
    <property type="nucleotide sequence ID" value="NZ_QYUK01000021.1"/>
</dbReference>
<gene>
    <name evidence="1" type="ORF">D3874_27590</name>
</gene>
<dbReference type="Gene3D" id="3.40.366.10">
    <property type="entry name" value="Malonyl-Coenzyme A Acyl Carrier Protein, domain 2"/>
    <property type="match status" value="1"/>
</dbReference>
<dbReference type="SUPFAM" id="SSF52151">
    <property type="entry name" value="FabD/lysophospholipase-like"/>
    <property type="match status" value="1"/>
</dbReference>
<evidence type="ECO:0008006" key="3">
    <source>
        <dbReference type="Google" id="ProtNLM"/>
    </source>
</evidence>
<dbReference type="PANTHER" id="PTHR43074:SF1">
    <property type="entry name" value="BETA-KETOACYL SYNTHASE FAMILY PROTEIN-RELATED"/>
    <property type="match status" value="1"/>
</dbReference>
<dbReference type="PANTHER" id="PTHR43074">
    <property type="entry name" value="OMEGA-3 POLYUNSATURATED FATTY ACID SYNTHASE PFAB-RELATED"/>
    <property type="match status" value="1"/>
</dbReference>
<dbReference type="Proteomes" id="UP000284605">
    <property type="component" value="Unassembled WGS sequence"/>
</dbReference>
<evidence type="ECO:0000313" key="1">
    <source>
        <dbReference type="EMBL" id="RJF80235.1"/>
    </source>
</evidence>
<dbReference type="EMBL" id="QYUK01000021">
    <property type="protein sequence ID" value="RJF80235.1"/>
    <property type="molecule type" value="Genomic_DNA"/>
</dbReference>
<keyword evidence="2" id="KW-1185">Reference proteome</keyword>
<name>A0A418VTG9_9PROT</name>
<comment type="caution">
    <text evidence="1">The sequence shown here is derived from an EMBL/GenBank/DDBJ whole genome shotgun (WGS) entry which is preliminary data.</text>
</comment>
<accession>A0A418VTG9</accession>
<sequence>MLAELCVHFPQVRDWFDFIEQNAMRRGSPTRIPALLPPPTVLSEAGRKALEDKLYEMDVAAEGVFAASLGLHALLEDLGFRPDAMLGHSTGENTVLTAAGVNRVRHRAETADAVQVFNRIFNELDAAGRSPRARC</sequence>
<reference evidence="1 2" key="1">
    <citation type="submission" date="2018-09" db="EMBL/GenBank/DDBJ databases">
        <authorList>
            <person name="Zhu H."/>
        </authorList>
    </citation>
    <scope>NUCLEOTIDE SEQUENCE [LARGE SCALE GENOMIC DNA]</scope>
    <source>
        <strain evidence="1 2">K1W22B-8</strain>
    </source>
</reference>
<dbReference type="InterPro" id="IPR052568">
    <property type="entry name" value="PKS-FAS_Synthase"/>
</dbReference>